<organism evidence="1 2">
    <name type="scientific">Oncorhynchus mykiss</name>
    <name type="common">Rainbow trout</name>
    <name type="synonym">Salmo gairdneri</name>
    <dbReference type="NCBI Taxonomy" id="8022"/>
    <lineage>
        <taxon>Eukaryota</taxon>
        <taxon>Metazoa</taxon>
        <taxon>Chordata</taxon>
        <taxon>Craniata</taxon>
        <taxon>Vertebrata</taxon>
        <taxon>Euteleostomi</taxon>
        <taxon>Actinopterygii</taxon>
        <taxon>Neopterygii</taxon>
        <taxon>Teleostei</taxon>
        <taxon>Protacanthopterygii</taxon>
        <taxon>Salmoniformes</taxon>
        <taxon>Salmonidae</taxon>
        <taxon>Salmoninae</taxon>
        <taxon>Oncorhynchus</taxon>
    </lineage>
</organism>
<proteinExistence type="predicted"/>
<dbReference type="AlphaFoldDB" id="A0A060Z5P0"/>
<sequence>MSDYLDKVDRLKSLVLSMPPPNQDTMRFMFSHLKRYETPHLQGLNPLSQYPVYPQKPSVSIPSVPSKT</sequence>
<accession>A0A060Z5P0</accession>
<dbReference type="Proteomes" id="UP000193380">
    <property type="component" value="Unassembled WGS sequence"/>
</dbReference>
<name>A0A060Z5P0_ONCMY</name>
<protein>
    <submittedName>
        <fullName evidence="1">Uncharacterized protein</fullName>
    </submittedName>
</protein>
<evidence type="ECO:0000313" key="2">
    <source>
        <dbReference type="Proteomes" id="UP000193380"/>
    </source>
</evidence>
<reference evidence="1" key="1">
    <citation type="journal article" date="2014" name="Nat. Commun.">
        <title>The rainbow trout genome provides novel insights into evolution after whole-genome duplication in vertebrates.</title>
        <authorList>
            <person name="Berthelot C."/>
            <person name="Brunet F."/>
            <person name="Chalopin D."/>
            <person name="Juanchich A."/>
            <person name="Bernard M."/>
            <person name="Noel B."/>
            <person name="Bento P."/>
            <person name="Da Silva C."/>
            <person name="Labadie K."/>
            <person name="Alberti A."/>
            <person name="Aury J.M."/>
            <person name="Louis A."/>
            <person name="Dehais P."/>
            <person name="Bardou P."/>
            <person name="Montfort J."/>
            <person name="Klopp C."/>
            <person name="Cabau C."/>
            <person name="Gaspin C."/>
            <person name="Thorgaard G.H."/>
            <person name="Boussaha M."/>
            <person name="Quillet E."/>
            <person name="Guyomard R."/>
            <person name="Galiana D."/>
            <person name="Bobe J."/>
            <person name="Volff J.N."/>
            <person name="Genet C."/>
            <person name="Wincker P."/>
            <person name="Jaillon O."/>
            <person name="Roest Crollius H."/>
            <person name="Guiguen Y."/>
        </authorList>
    </citation>
    <scope>NUCLEOTIDE SEQUENCE [LARGE SCALE GENOMIC DNA]</scope>
</reference>
<dbReference type="STRING" id="8022.A0A060Z5P0"/>
<gene>
    <name evidence="1" type="ORF">GSONMT00011940001</name>
</gene>
<dbReference type="PaxDb" id="8022-A0A060Z5P0"/>
<reference evidence="1" key="2">
    <citation type="submission" date="2014-03" db="EMBL/GenBank/DDBJ databases">
        <authorList>
            <person name="Genoscope - CEA"/>
        </authorList>
    </citation>
    <scope>NUCLEOTIDE SEQUENCE</scope>
</reference>
<evidence type="ECO:0000313" key="1">
    <source>
        <dbReference type="EMBL" id="CDQ99177.1"/>
    </source>
</evidence>
<dbReference type="EMBL" id="FR944038">
    <property type="protein sequence ID" value="CDQ99177.1"/>
    <property type="molecule type" value="Genomic_DNA"/>
</dbReference>